<dbReference type="InterPro" id="IPR050764">
    <property type="entry name" value="CbbQ/NirQ/NorQ/GpvN"/>
</dbReference>
<dbReference type="PANTHER" id="PTHR42759:SF5">
    <property type="entry name" value="METHANOL DEHYDROGENASE REGULATOR"/>
    <property type="match status" value="1"/>
</dbReference>
<dbReference type="InterPro" id="IPR003593">
    <property type="entry name" value="AAA+_ATPase"/>
</dbReference>
<dbReference type="CDD" id="cd00009">
    <property type="entry name" value="AAA"/>
    <property type="match status" value="1"/>
</dbReference>
<dbReference type="Proteomes" id="UP001500339">
    <property type="component" value="Unassembled WGS sequence"/>
</dbReference>
<evidence type="ECO:0000259" key="1">
    <source>
        <dbReference type="SMART" id="SM00382"/>
    </source>
</evidence>
<dbReference type="SUPFAM" id="SSF52540">
    <property type="entry name" value="P-loop containing nucleoside triphosphate hydrolases"/>
    <property type="match status" value="1"/>
</dbReference>
<dbReference type="Gene3D" id="1.10.8.80">
    <property type="entry name" value="Magnesium chelatase subunit I, C-Terminal domain"/>
    <property type="match status" value="1"/>
</dbReference>
<dbReference type="PANTHER" id="PTHR42759">
    <property type="entry name" value="MOXR FAMILY PROTEIN"/>
    <property type="match status" value="1"/>
</dbReference>
<dbReference type="EMBL" id="BAAACF010000003">
    <property type="protein sequence ID" value="GAA0727958.1"/>
    <property type="molecule type" value="Genomic_DNA"/>
</dbReference>
<dbReference type="Pfam" id="PF07726">
    <property type="entry name" value="AAA_3"/>
    <property type="match status" value="1"/>
</dbReference>
<dbReference type="InterPro" id="IPR027417">
    <property type="entry name" value="P-loop_NTPase"/>
</dbReference>
<sequence>MMGNEVIKEIVYNVSKVIIGKEFEIYNIIKGIIANGHILIEDVPGVGKTTLVKALAKSLNLSYKRIQFTPDLLPSDILGISIYNQKSMEFEFKKGPIFSNIILADEINRTSPKTQSSLLEVMEERQITEGNDTYRLEEPFIVMATQNPIDYEGTFVLPEAQLDRFMIKVKIGYPEKKFEKEMLNIYSKDEPLDKIKSVASGEDILKIQNSVRKIYVSEEINSYIVNIAEATRNNKNITLGVSPRASLALLRIAQAWAFISGRSYVIPEDVKENIISVLSHRIILSSYGRVNNLTSEEVLKDIMKLIPVPRVKDEKYDKSK</sequence>
<reference evidence="2 3" key="1">
    <citation type="journal article" date="2019" name="Int. J. Syst. Evol. Microbiol.">
        <title>The Global Catalogue of Microorganisms (GCM) 10K type strain sequencing project: providing services to taxonomists for standard genome sequencing and annotation.</title>
        <authorList>
            <consortium name="The Broad Institute Genomics Platform"/>
            <consortium name="The Broad Institute Genome Sequencing Center for Infectious Disease"/>
            <person name="Wu L."/>
            <person name="Ma J."/>
        </authorList>
    </citation>
    <scope>NUCLEOTIDE SEQUENCE [LARGE SCALE GENOMIC DNA]</scope>
    <source>
        <strain evidence="2 3">JCM 1405</strain>
    </source>
</reference>
<feature type="domain" description="AAA+ ATPase" evidence="1">
    <location>
        <begin position="34"/>
        <end position="175"/>
    </location>
</feature>
<name>A0ABN1J3V1_9CLOT</name>
<dbReference type="InterPro" id="IPR041628">
    <property type="entry name" value="ChlI/MoxR_AAA_lid"/>
</dbReference>
<gene>
    <name evidence="2" type="ORF">GCM10008905_26170</name>
</gene>
<dbReference type="RefSeq" id="WP_425544653.1">
    <property type="nucleotide sequence ID" value="NZ_BAAACF010000003.1"/>
</dbReference>
<dbReference type="PIRSF" id="PIRSF002849">
    <property type="entry name" value="AAA_ATPase_chaperone_MoxR_prd"/>
    <property type="match status" value="1"/>
</dbReference>
<evidence type="ECO:0000313" key="3">
    <source>
        <dbReference type="Proteomes" id="UP001500339"/>
    </source>
</evidence>
<organism evidence="2 3">
    <name type="scientific">Clostridium malenominatum</name>
    <dbReference type="NCBI Taxonomy" id="1539"/>
    <lineage>
        <taxon>Bacteria</taxon>
        <taxon>Bacillati</taxon>
        <taxon>Bacillota</taxon>
        <taxon>Clostridia</taxon>
        <taxon>Eubacteriales</taxon>
        <taxon>Clostridiaceae</taxon>
        <taxon>Clostridium</taxon>
    </lineage>
</organism>
<dbReference type="InterPro" id="IPR011703">
    <property type="entry name" value="ATPase_AAA-3"/>
</dbReference>
<dbReference type="Gene3D" id="3.40.50.300">
    <property type="entry name" value="P-loop containing nucleotide triphosphate hydrolases"/>
    <property type="match status" value="1"/>
</dbReference>
<proteinExistence type="predicted"/>
<evidence type="ECO:0000313" key="2">
    <source>
        <dbReference type="EMBL" id="GAA0727958.1"/>
    </source>
</evidence>
<dbReference type="SMART" id="SM00382">
    <property type="entry name" value="AAA"/>
    <property type="match status" value="1"/>
</dbReference>
<keyword evidence="3" id="KW-1185">Reference proteome</keyword>
<comment type="caution">
    <text evidence="2">The sequence shown here is derived from an EMBL/GenBank/DDBJ whole genome shotgun (WGS) entry which is preliminary data.</text>
</comment>
<dbReference type="Pfam" id="PF17863">
    <property type="entry name" value="AAA_lid_2"/>
    <property type="match status" value="1"/>
</dbReference>
<protein>
    <submittedName>
        <fullName evidence="2">MoxR family ATPase</fullName>
    </submittedName>
</protein>
<accession>A0ABN1J3V1</accession>